<accession>A0A6P3Y2R1</accession>
<dbReference type="InterPro" id="IPR050930">
    <property type="entry name" value="MFS_Vesicular_Transporter"/>
</dbReference>
<feature type="domain" description="Major facilitator superfamily (MFS) profile" evidence="7">
    <location>
        <begin position="13"/>
        <end position="406"/>
    </location>
</feature>
<feature type="transmembrane region" description="Helical" evidence="6">
    <location>
        <begin position="90"/>
        <end position="109"/>
    </location>
</feature>
<dbReference type="OrthoDB" id="5086884at2759"/>
<feature type="transmembrane region" description="Helical" evidence="6">
    <location>
        <begin position="293"/>
        <end position="312"/>
    </location>
</feature>
<feature type="transmembrane region" description="Helical" evidence="6">
    <location>
        <begin position="318"/>
        <end position="340"/>
    </location>
</feature>
<gene>
    <name evidence="9" type="primary">LOC106749813</name>
</gene>
<evidence type="ECO:0000256" key="6">
    <source>
        <dbReference type="SAM" id="Phobius"/>
    </source>
</evidence>
<feature type="transmembrane region" description="Helical" evidence="6">
    <location>
        <begin position="352"/>
        <end position="370"/>
    </location>
</feature>
<feature type="transmembrane region" description="Helical" evidence="6">
    <location>
        <begin position="149"/>
        <end position="172"/>
    </location>
</feature>
<evidence type="ECO:0000256" key="1">
    <source>
        <dbReference type="ARBA" id="ARBA00004141"/>
    </source>
</evidence>
<evidence type="ECO:0000259" key="7">
    <source>
        <dbReference type="PROSITE" id="PS50850"/>
    </source>
</evidence>
<feature type="transmembrane region" description="Helical" evidence="6">
    <location>
        <begin position="12"/>
        <end position="35"/>
    </location>
</feature>
<keyword evidence="2" id="KW-0813">Transport</keyword>
<dbReference type="GeneID" id="106749813"/>
<proteinExistence type="predicted"/>
<dbReference type="PANTHER" id="PTHR23506:SF4">
    <property type="entry name" value="PORTABELLA"/>
    <property type="match status" value="1"/>
</dbReference>
<evidence type="ECO:0000313" key="8">
    <source>
        <dbReference type="Proteomes" id="UP000515204"/>
    </source>
</evidence>
<dbReference type="RefSeq" id="XP_014485151.1">
    <property type="nucleotide sequence ID" value="XM_014629665.1"/>
</dbReference>
<dbReference type="SUPFAM" id="SSF103473">
    <property type="entry name" value="MFS general substrate transporter"/>
    <property type="match status" value="1"/>
</dbReference>
<sequence length="439" mass="47626">MRPGDVKNSRMITVAVVYLSLFLDNVLLTVVVPIIPDYLCTLDANASASAAKEEDENGRVGLLLSSKALVQLILNPAVGTLTGNFGYARPLFLGNLSLLLAALLFAFGQTYEVLFLARSIQGIASACIAVSGMSLVASQYSEEDERSKIMGFVLGSIALGVLLGYPIGSVLYDLEGKMAPFLLVSALVVILICLQILTLDVLTEAKTHQPSEQQQSTWMHLLSNSHILIISGAIWCSTSPMAILEPCLPIWLRTHIKPKKWQLGTVFIPDSVGYLIGTNFFGVIAYRYGRSKVAILAMFLVGVSAVLIPSASTMSQLIFPHLGMGLGIGVADAALVPLLASLVDRNGNYGPVYSIQQVAVSLAYSLGPIMGGEMVRTIGFAWVMRIVGIVNIAYCPLLIYLTLERRKLLTKTEGKKDYDTFQKPIAPYERFHDSFDDDL</sequence>
<protein>
    <submittedName>
        <fullName evidence="9">Synaptic vesicular amine transporter-like</fullName>
    </submittedName>
</protein>
<dbReference type="Proteomes" id="UP000515204">
    <property type="component" value="Unplaced"/>
</dbReference>
<evidence type="ECO:0000256" key="2">
    <source>
        <dbReference type="ARBA" id="ARBA00022448"/>
    </source>
</evidence>
<dbReference type="PANTHER" id="PTHR23506">
    <property type="entry name" value="GH10249P"/>
    <property type="match status" value="1"/>
</dbReference>
<evidence type="ECO:0000256" key="4">
    <source>
        <dbReference type="ARBA" id="ARBA00022989"/>
    </source>
</evidence>
<dbReference type="Pfam" id="PF07690">
    <property type="entry name" value="MFS_1"/>
    <property type="match status" value="1"/>
</dbReference>
<feature type="transmembrane region" description="Helical" evidence="6">
    <location>
        <begin position="382"/>
        <end position="403"/>
    </location>
</feature>
<evidence type="ECO:0000256" key="3">
    <source>
        <dbReference type="ARBA" id="ARBA00022692"/>
    </source>
</evidence>
<evidence type="ECO:0000313" key="9">
    <source>
        <dbReference type="RefSeq" id="XP_014485151.1"/>
    </source>
</evidence>
<dbReference type="GO" id="GO:0015842">
    <property type="term" value="P:aminergic neurotransmitter loading into synaptic vesicle"/>
    <property type="evidence" value="ECO:0007669"/>
    <property type="project" value="TreeGrafter"/>
</dbReference>
<dbReference type="GO" id="GO:0030672">
    <property type="term" value="C:synaptic vesicle membrane"/>
    <property type="evidence" value="ECO:0007669"/>
    <property type="project" value="TreeGrafter"/>
</dbReference>
<reference evidence="9" key="1">
    <citation type="submission" date="2025-08" db="UniProtKB">
        <authorList>
            <consortium name="RefSeq"/>
        </authorList>
    </citation>
    <scope>IDENTIFICATION</scope>
</reference>
<dbReference type="FunFam" id="1.20.1250.20:FF:000401">
    <property type="entry name" value="Vesicular amine transporter"/>
    <property type="match status" value="1"/>
</dbReference>
<dbReference type="GO" id="GO:0005335">
    <property type="term" value="F:serotonin:sodium:chloride symporter activity"/>
    <property type="evidence" value="ECO:0007669"/>
    <property type="project" value="TreeGrafter"/>
</dbReference>
<name>A0A6P3Y2R1_DINQU</name>
<dbReference type="CDD" id="cd17384">
    <property type="entry name" value="MFS_SLC18A1_2_VAT1_2"/>
    <property type="match status" value="1"/>
</dbReference>
<dbReference type="GO" id="GO:0043195">
    <property type="term" value="C:terminal bouton"/>
    <property type="evidence" value="ECO:0007669"/>
    <property type="project" value="TreeGrafter"/>
</dbReference>
<dbReference type="InterPro" id="IPR036259">
    <property type="entry name" value="MFS_trans_sf"/>
</dbReference>
<feature type="transmembrane region" description="Helical" evidence="6">
    <location>
        <begin position="263"/>
        <end position="286"/>
    </location>
</feature>
<organism evidence="8 9">
    <name type="scientific">Dinoponera quadriceps</name>
    <name type="common">South American ant</name>
    <dbReference type="NCBI Taxonomy" id="609295"/>
    <lineage>
        <taxon>Eukaryota</taxon>
        <taxon>Metazoa</taxon>
        <taxon>Ecdysozoa</taxon>
        <taxon>Arthropoda</taxon>
        <taxon>Hexapoda</taxon>
        <taxon>Insecta</taxon>
        <taxon>Pterygota</taxon>
        <taxon>Neoptera</taxon>
        <taxon>Endopterygota</taxon>
        <taxon>Hymenoptera</taxon>
        <taxon>Apocrita</taxon>
        <taxon>Aculeata</taxon>
        <taxon>Formicoidea</taxon>
        <taxon>Formicidae</taxon>
        <taxon>Ponerinae</taxon>
        <taxon>Ponerini</taxon>
        <taxon>Dinoponera</taxon>
    </lineage>
</organism>
<feature type="transmembrane region" description="Helical" evidence="6">
    <location>
        <begin position="178"/>
        <end position="201"/>
    </location>
</feature>
<keyword evidence="3 6" id="KW-0812">Transmembrane</keyword>
<evidence type="ECO:0000256" key="5">
    <source>
        <dbReference type="ARBA" id="ARBA00023136"/>
    </source>
</evidence>
<dbReference type="InterPro" id="IPR020846">
    <property type="entry name" value="MFS_dom"/>
</dbReference>
<comment type="subcellular location">
    <subcellularLocation>
        <location evidence="1">Membrane</location>
        <topology evidence="1">Multi-pass membrane protein</topology>
    </subcellularLocation>
</comment>
<dbReference type="AlphaFoldDB" id="A0A6P3Y2R1"/>
<dbReference type="KEGG" id="dqu:106749813"/>
<keyword evidence="4 6" id="KW-1133">Transmembrane helix</keyword>
<keyword evidence="8" id="KW-1185">Reference proteome</keyword>
<feature type="transmembrane region" description="Helical" evidence="6">
    <location>
        <begin position="115"/>
        <end position="137"/>
    </location>
</feature>
<dbReference type="Gene3D" id="1.20.1250.20">
    <property type="entry name" value="MFS general substrate transporter like domains"/>
    <property type="match status" value="2"/>
</dbReference>
<dbReference type="PROSITE" id="PS50850">
    <property type="entry name" value="MFS"/>
    <property type="match status" value="1"/>
</dbReference>
<keyword evidence="5 6" id="KW-0472">Membrane</keyword>
<dbReference type="InterPro" id="IPR011701">
    <property type="entry name" value="MFS"/>
</dbReference>